<reference evidence="2" key="1">
    <citation type="journal article" date="2024" name="Proc. Natl. Acad. Sci. U.S.A.">
        <title>Extraordinary preservation of gene collinearity over three hundred million years revealed in homosporous lycophytes.</title>
        <authorList>
            <person name="Li C."/>
            <person name="Wickell D."/>
            <person name="Kuo L.Y."/>
            <person name="Chen X."/>
            <person name="Nie B."/>
            <person name="Liao X."/>
            <person name="Peng D."/>
            <person name="Ji J."/>
            <person name="Jenkins J."/>
            <person name="Williams M."/>
            <person name="Shu S."/>
            <person name="Plott C."/>
            <person name="Barry K."/>
            <person name="Rajasekar S."/>
            <person name="Grimwood J."/>
            <person name="Han X."/>
            <person name="Sun S."/>
            <person name="Hou Z."/>
            <person name="He W."/>
            <person name="Dai G."/>
            <person name="Sun C."/>
            <person name="Schmutz J."/>
            <person name="Leebens-Mack J.H."/>
            <person name="Li F.W."/>
            <person name="Wang L."/>
        </authorList>
    </citation>
    <scope>NUCLEOTIDE SEQUENCE [LARGE SCALE GENOMIC DNA]</scope>
    <source>
        <strain evidence="2">cv. PW_Plant_1</strain>
    </source>
</reference>
<comment type="caution">
    <text evidence="1">The sequence shown here is derived from an EMBL/GenBank/DDBJ whole genome shotgun (WGS) entry which is preliminary data.</text>
</comment>
<sequence>MEYIRVWLMLLYMVLLTNVINVVADPEGFLSLACGASTAFVDKLNISWIPDKNYISTGSVSVLANGNKSVRYFPQPTSTLRSLNCYQLDLQGGVHLIRATFTYHNYDSSQLPPHFHVVLNQTIISSVNLSSQDPWVEELVWSATYPASTYFCLLAIPNGGAPVISSLEVRPLPWSSYKIGLTGSKLLQKLSRINCGEDFQTLRYPADPYDRIWDIDHNYSPVLSSISLSFDGYINETGVEEEPPLAVLQSARLALNLNYIAYLTNLAETGSYIVIAYFVELQNSTTQTVMNILVNSNLQSSNYIIPENFTASERNFTVEASSLLNFTLQGMHSPPLINALEIYRIVDLLRRTDGTQVNTLNAIRSSYSIQQDWEYDPCLPVPWKGVKCSSGSPPLITSLDLSDSNLIGTLLPAFGDLADLKTLNLQVNKLSGSIPYVLDDLSMLEVMNLSSNILDGLIPAFTSLPSLEILDLENNILFGPIPASLGGLSKLQRLNVQNNNLSGPVPSSLKRDGLNLEISGNLCIEFTSCTSPAPASPQLAPVNISASSMSHKNQVGIIAGIAIACVMAIIGVGVFAFFLFKRKHKGETTKSFSYDVRSVGSNLDIKNWTKAKQFPWHELVTASKKFKHEIGKGSFGPVYLGSLVNGQQVAIKMGSNSSPFNSTSFENEVILLSQVHHQNLVSLLGYCEKSKKQLLVYEYMANGSLLDHLYGSRAQHQRLDWKTRVQIVVGAATGLDYLHNGSNPKIIHRDVKSSNILLDSAMNAKVSDFGLSKRVAELDVSHVTTLVKGTAGYLDPEYYASNQLTEKSDVYSFGVVLLETICGREPFSIDVTPDRYNLVLWATPYLTSGAYHMVVDKFILGKYKELSMKIVADITSCSLERDPLQRPSMMQVLRALQNALAFENE</sequence>
<dbReference type="EMBL" id="CM055102">
    <property type="protein sequence ID" value="KAJ7537488.1"/>
    <property type="molecule type" value="Genomic_DNA"/>
</dbReference>
<organism evidence="1 2">
    <name type="scientific">Diphasiastrum complanatum</name>
    <name type="common">Issler's clubmoss</name>
    <name type="synonym">Lycopodium complanatum</name>
    <dbReference type="NCBI Taxonomy" id="34168"/>
    <lineage>
        <taxon>Eukaryota</taxon>
        <taxon>Viridiplantae</taxon>
        <taxon>Streptophyta</taxon>
        <taxon>Embryophyta</taxon>
        <taxon>Tracheophyta</taxon>
        <taxon>Lycopodiopsida</taxon>
        <taxon>Lycopodiales</taxon>
        <taxon>Lycopodiaceae</taxon>
        <taxon>Lycopodioideae</taxon>
        <taxon>Diphasiastrum</taxon>
    </lineage>
</organism>
<gene>
    <name evidence="1" type="ORF">O6H91_11G007600</name>
</gene>
<protein>
    <submittedName>
        <fullName evidence="1">Uncharacterized protein</fullName>
    </submittedName>
</protein>
<evidence type="ECO:0000313" key="2">
    <source>
        <dbReference type="Proteomes" id="UP001162992"/>
    </source>
</evidence>
<dbReference type="Proteomes" id="UP001162992">
    <property type="component" value="Chromosome 11"/>
</dbReference>
<accession>A0ACC2C6H1</accession>
<keyword evidence="2" id="KW-1185">Reference proteome</keyword>
<proteinExistence type="predicted"/>
<evidence type="ECO:0000313" key="1">
    <source>
        <dbReference type="EMBL" id="KAJ7537488.1"/>
    </source>
</evidence>
<name>A0ACC2C6H1_DIPCM</name>